<keyword evidence="2 3" id="KW-0802">TPR repeat</keyword>
<feature type="repeat" description="TPR" evidence="3">
    <location>
        <begin position="257"/>
        <end position="290"/>
    </location>
</feature>
<keyword evidence="5" id="KW-1185">Reference proteome</keyword>
<evidence type="ECO:0000313" key="4">
    <source>
        <dbReference type="EMBL" id="NLR66907.1"/>
    </source>
</evidence>
<dbReference type="Pfam" id="PF13371">
    <property type="entry name" value="TPR_9"/>
    <property type="match status" value="1"/>
</dbReference>
<dbReference type="PANTHER" id="PTHR44858">
    <property type="entry name" value="TETRATRICOPEPTIDE REPEAT PROTEIN 6"/>
    <property type="match status" value="1"/>
</dbReference>
<feature type="repeat" description="TPR" evidence="3">
    <location>
        <begin position="427"/>
        <end position="460"/>
    </location>
</feature>
<protein>
    <submittedName>
        <fullName evidence="4">Tetratricopeptide repeat protein</fullName>
    </submittedName>
</protein>
<evidence type="ECO:0000313" key="5">
    <source>
        <dbReference type="Proteomes" id="UP000570474"/>
    </source>
</evidence>
<dbReference type="InterPro" id="IPR050498">
    <property type="entry name" value="Ycf3"/>
</dbReference>
<dbReference type="Gene3D" id="1.25.40.10">
    <property type="entry name" value="Tetratricopeptide repeat domain"/>
    <property type="match status" value="5"/>
</dbReference>
<dbReference type="Pfam" id="PF13181">
    <property type="entry name" value="TPR_8"/>
    <property type="match status" value="5"/>
</dbReference>
<keyword evidence="1" id="KW-0677">Repeat</keyword>
<feature type="repeat" description="TPR" evidence="3">
    <location>
        <begin position="359"/>
        <end position="392"/>
    </location>
</feature>
<proteinExistence type="predicted"/>
<comment type="caution">
    <text evidence="4">The sequence shown here is derived from an EMBL/GenBank/DDBJ whole genome shotgun (WGS) entry which is preliminary data.</text>
</comment>
<reference evidence="4 5" key="1">
    <citation type="submission" date="2020-04" db="EMBL/GenBank/DDBJ databases">
        <authorList>
            <person name="Yin C."/>
        </authorList>
    </citation>
    <scope>NUCLEOTIDE SEQUENCE [LARGE SCALE GENOMIC DNA]</scope>
    <source>
        <strain evidence="4 5">Ae27</strain>
    </source>
</reference>
<feature type="repeat" description="TPR" evidence="3">
    <location>
        <begin position="291"/>
        <end position="324"/>
    </location>
</feature>
<feature type="repeat" description="TPR" evidence="3">
    <location>
        <begin position="151"/>
        <end position="184"/>
    </location>
</feature>
<dbReference type="AlphaFoldDB" id="A0A847S217"/>
<dbReference type="PROSITE" id="PS50005">
    <property type="entry name" value="TPR"/>
    <property type="match status" value="8"/>
</dbReference>
<evidence type="ECO:0000256" key="3">
    <source>
        <dbReference type="PROSITE-ProRule" id="PRU00339"/>
    </source>
</evidence>
<accession>A0A847S217</accession>
<dbReference type="PROSITE" id="PS50293">
    <property type="entry name" value="TPR_REGION"/>
    <property type="match status" value="1"/>
</dbReference>
<dbReference type="SUPFAM" id="SSF48452">
    <property type="entry name" value="TPR-like"/>
    <property type="match status" value="2"/>
</dbReference>
<feature type="repeat" description="TPR" evidence="3">
    <location>
        <begin position="57"/>
        <end position="90"/>
    </location>
</feature>
<dbReference type="InterPro" id="IPR019734">
    <property type="entry name" value="TPR_rpt"/>
</dbReference>
<organism evidence="4 5">
    <name type="scientific">Chitinophaga varians</name>
    <dbReference type="NCBI Taxonomy" id="2202339"/>
    <lineage>
        <taxon>Bacteria</taxon>
        <taxon>Pseudomonadati</taxon>
        <taxon>Bacteroidota</taxon>
        <taxon>Chitinophagia</taxon>
        <taxon>Chitinophagales</taxon>
        <taxon>Chitinophagaceae</taxon>
        <taxon>Chitinophaga</taxon>
    </lineage>
</organism>
<dbReference type="RefSeq" id="WP_168872805.1">
    <property type="nucleotide sequence ID" value="NZ_JABAIA010000002.1"/>
</dbReference>
<dbReference type="Pfam" id="PF00515">
    <property type="entry name" value="TPR_1"/>
    <property type="match status" value="1"/>
</dbReference>
<gene>
    <name evidence="4" type="ORF">HGH92_21545</name>
</gene>
<feature type="repeat" description="TPR" evidence="3">
    <location>
        <begin position="393"/>
        <end position="426"/>
    </location>
</feature>
<feature type="repeat" description="TPR" evidence="3">
    <location>
        <begin position="325"/>
        <end position="358"/>
    </location>
</feature>
<dbReference type="InterPro" id="IPR011990">
    <property type="entry name" value="TPR-like_helical_dom_sf"/>
</dbReference>
<dbReference type="Proteomes" id="UP000570474">
    <property type="component" value="Unassembled WGS sequence"/>
</dbReference>
<name>A0A847S217_9BACT</name>
<sequence>MAISIMSVSVACAQQDVSENAVSAREICNAGKDLLKEKKIDAAIGRFTEAIALYPTDSAYANLGWAYIRKGDDKNALFALNKAIDLNAGYAWALGLRGYLYTKIDAPELAFNDLSTAIALNTKGGAVPAGQSKKETIRDYTRAIDQNPQSDSAYVRRARAYEYYRKNKQAVRDYAKAITLNPDNADAFYGLQNLSGKFGGSGKKAVPAPDSTIADTTGQWAGKLFVTQGNTFSSVEELYELTVNDYTKVIGLYPDNAAAYRDRGYLYARLKKRGPAIADFSRAIELEPQSAGAWGGRGALYVGSNQPELAIADLNRAIELNPDATQDYYNRALAYYQKAAYEQAIADFTTVISKEPQHALAYRQRGNLYIYMNQPALAIVDLTKAIETGPRDAENYAVRGLAYAVNKDYKAAVRDLTDAIRLSPENATTYANRAMAYTHQKNYRAAIKDYTKAIQLDPQDAKAYRQRGELYRQTGKKQLATADFRKAATTERP</sequence>
<dbReference type="PANTHER" id="PTHR44858:SF1">
    <property type="entry name" value="UDP-N-ACETYLGLUCOSAMINE--PEPTIDE N-ACETYLGLUCOSAMINYLTRANSFERASE SPINDLY-RELATED"/>
    <property type="match status" value="1"/>
</dbReference>
<dbReference type="EMBL" id="JABAIA010000002">
    <property type="protein sequence ID" value="NLR66907.1"/>
    <property type="molecule type" value="Genomic_DNA"/>
</dbReference>
<evidence type="ECO:0000256" key="2">
    <source>
        <dbReference type="ARBA" id="ARBA00022803"/>
    </source>
</evidence>
<evidence type="ECO:0000256" key="1">
    <source>
        <dbReference type="ARBA" id="ARBA00022737"/>
    </source>
</evidence>
<dbReference type="SMART" id="SM00028">
    <property type="entry name" value="TPR"/>
    <property type="match status" value="11"/>
</dbReference>